<dbReference type="FunFam" id="3.40.50.300:FF:002307">
    <property type="entry name" value="Guanine nucleotide-binding protein G(k) subunit alpha"/>
    <property type="match status" value="1"/>
</dbReference>
<evidence type="ECO:0000256" key="3">
    <source>
        <dbReference type="ARBA" id="ARBA00022723"/>
    </source>
</evidence>
<evidence type="ECO:0000256" key="9">
    <source>
        <dbReference type="ARBA" id="ARBA00023288"/>
    </source>
</evidence>
<dbReference type="GO" id="GO:0001664">
    <property type="term" value="F:G protein-coupled receptor binding"/>
    <property type="evidence" value="ECO:0007669"/>
    <property type="project" value="TreeGrafter"/>
</dbReference>
<keyword evidence="2" id="KW-0519">Myristate</keyword>
<protein>
    <submittedName>
        <fullName evidence="14">Uncharacterized protein</fullName>
    </submittedName>
</protein>
<dbReference type="GO" id="GO:0007188">
    <property type="term" value="P:adenylate cyclase-modulating G protein-coupled receptor signaling pathway"/>
    <property type="evidence" value="ECO:0007669"/>
    <property type="project" value="InterPro"/>
</dbReference>
<dbReference type="Gene3D" id="3.40.50.300">
    <property type="entry name" value="P-loop containing nucleotide triphosphate hydrolases"/>
    <property type="match status" value="1"/>
</dbReference>
<dbReference type="EMBL" id="CAJNOM010000127">
    <property type="protein sequence ID" value="CAF1101203.1"/>
    <property type="molecule type" value="Genomic_DNA"/>
</dbReference>
<sequence length="376" mass="43449">MGLCASGMNAEEREAMERSKALDKQLKEDAERAAKDVKLLLLGAGESGKSTILKQMKIIHMDGYSKEDFEQYREVVYSNTIQSLATIIRAMETLNVQFGSNDRERDAAMVLDKISRMADTEPFESELLDAMKKLWNDIGVQTCFTRSNEYQLNDSAKYFLDKLEEIGSPQYLPSIQDVLRTRVKTTGIVEINFTFKGFILICKEKFKYTKIYIFLDLNFRVFDVGGQRSERKKWIHCFEDVTAIIFIVALSEYDQVLVEDETTNRMHESLRLFDSICNNKWFVNTSIILFLNKKDLFSEKITRSSLRKCFPEYQGKDDYTEASEYIQAQFVAQNKSEQKEIYCHLTCATDTENVQFVFDAVTDVIITNNLRASGLY</sequence>
<comment type="function">
    <text evidence="10">Guanine nucleotide-binding proteins (G proteins) are involved as modulators or transducers in various transmembrane signaling systems. The G(o) protein function is not clear.</text>
</comment>
<keyword evidence="8" id="KW-0807">Transducer</keyword>
<dbReference type="GO" id="GO:0031683">
    <property type="term" value="F:G-protein beta/gamma-subunit complex binding"/>
    <property type="evidence" value="ECO:0007669"/>
    <property type="project" value="InterPro"/>
</dbReference>
<proteinExistence type="predicted"/>
<keyword evidence="7" id="KW-0564">Palmitate</keyword>
<reference evidence="14" key="1">
    <citation type="submission" date="2021-02" db="EMBL/GenBank/DDBJ databases">
        <authorList>
            <person name="Nowell W R."/>
        </authorList>
    </citation>
    <scope>NUCLEOTIDE SEQUENCE</scope>
</reference>
<dbReference type="PANTHER" id="PTHR10218:SF362">
    <property type="entry name" value="G PROTEIN ALPHA O SUBUNIT"/>
    <property type="match status" value="1"/>
</dbReference>
<dbReference type="Proteomes" id="UP000663832">
    <property type="component" value="Unassembled WGS sequence"/>
</dbReference>
<comment type="subunit">
    <text evidence="1">G proteins are composed of 3 units; alpha, beta and gamma. The alpha chain contains the guanine nucleotide binding site.</text>
</comment>
<dbReference type="SUPFAM" id="SSF52540">
    <property type="entry name" value="P-loop containing nucleoside triphosphate hydrolases"/>
    <property type="match status" value="1"/>
</dbReference>
<dbReference type="InterPro" id="IPR011025">
    <property type="entry name" value="GproteinA_insert"/>
</dbReference>
<dbReference type="GO" id="GO:0003924">
    <property type="term" value="F:GTPase activity"/>
    <property type="evidence" value="ECO:0007669"/>
    <property type="project" value="InterPro"/>
</dbReference>
<evidence type="ECO:0000256" key="8">
    <source>
        <dbReference type="ARBA" id="ARBA00023224"/>
    </source>
</evidence>
<feature type="binding site" evidence="11">
    <location>
        <begin position="223"/>
        <end position="227"/>
    </location>
    <ligand>
        <name>GTP</name>
        <dbReference type="ChEBI" id="CHEBI:37565"/>
    </ligand>
</feature>
<evidence type="ECO:0000256" key="2">
    <source>
        <dbReference type="ARBA" id="ARBA00022707"/>
    </source>
</evidence>
<dbReference type="InterPro" id="IPR001019">
    <property type="entry name" value="Gprotein_alpha_su"/>
</dbReference>
<keyword evidence="9" id="KW-0449">Lipoprotein</keyword>
<evidence type="ECO:0000256" key="5">
    <source>
        <dbReference type="ARBA" id="ARBA00022842"/>
    </source>
</evidence>
<feature type="binding site" evidence="11">
    <location>
        <begin position="179"/>
        <end position="185"/>
    </location>
    <ligand>
        <name>GTP</name>
        <dbReference type="ChEBI" id="CHEBI:37565"/>
    </ligand>
</feature>
<dbReference type="PRINTS" id="PR00318">
    <property type="entry name" value="GPROTEINA"/>
</dbReference>
<organism evidence="14 15">
    <name type="scientific">Adineta steineri</name>
    <dbReference type="NCBI Taxonomy" id="433720"/>
    <lineage>
        <taxon>Eukaryota</taxon>
        <taxon>Metazoa</taxon>
        <taxon>Spiralia</taxon>
        <taxon>Gnathifera</taxon>
        <taxon>Rotifera</taxon>
        <taxon>Eurotatoria</taxon>
        <taxon>Bdelloidea</taxon>
        <taxon>Adinetida</taxon>
        <taxon>Adinetidae</taxon>
        <taxon>Adineta</taxon>
    </lineage>
</organism>
<dbReference type="InterPro" id="IPR001408">
    <property type="entry name" value="Gprotein_alpha_I"/>
</dbReference>
<keyword evidence="5 12" id="KW-0460">Magnesium</keyword>
<dbReference type="AlphaFoldDB" id="A0A814P1P4"/>
<keyword evidence="3 12" id="KW-0479">Metal-binding</keyword>
<feature type="binding site" evidence="11">
    <location>
        <begin position="292"/>
        <end position="295"/>
    </location>
    <ligand>
        <name>GTP</name>
        <dbReference type="ChEBI" id="CHEBI:37565"/>
    </ligand>
</feature>
<name>A0A814P1P4_9BILA</name>
<dbReference type="SUPFAM" id="SSF47895">
    <property type="entry name" value="Transducin (alpha subunit), insertion domain"/>
    <property type="match status" value="1"/>
</dbReference>
<feature type="binding site" evidence="12">
    <location>
        <position position="185"/>
    </location>
    <ligand>
        <name>Mg(2+)</name>
        <dbReference type="ChEBI" id="CHEBI:18420"/>
    </ligand>
</feature>
<dbReference type="FunFam" id="3.40.50.300:FF:000720">
    <property type="entry name" value="Guanine nucleotide-binding protein G(k) subunit alpha"/>
    <property type="match status" value="1"/>
</dbReference>
<dbReference type="InterPro" id="IPR027417">
    <property type="entry name" value="P-loop_NTPase"/>
</dbReference>
<dbReference type="CDD" id="cd00066">
    <property type="entry name" value="G-alpha"/>
    <property type="match status" value="1"/>
</dbReference>
<keyword evidence="6 11" id="KW-0342">GTP-binding</keyword>
<dbReference type="GO" id="GO:0005737">
    <property type="term" value="C:cytoplasm"/>
    <property type="evidence" value="ECO:0007669"/>
    <property type="project" value="TreeGrafter"/>
</dbReference>
<evidence type="ECO:0000313" key="15">
    <source>
        <dbReference type="Proteomes" id="UP000663832"/>
    </source>
</evidence>
<evidence type="ECO:0000313" key="14">
    <source>
        <dbReference type="EMBL" id="CAF1101203.1"/>
    </source>
</evidence>
<keyword evidence="15" id="KW-1185">Reference proteome</keyword>
<dbReference type="Pfam" id="PF00503">
    <property type="entry name" value="G-alpha"/>
    <property type="match status" value="1"/>
</dbReference>
<evidence type="ECO:0000256" key="7">
    <source>
        <dbReference type="ARBA" id="ARBA00023139"/>
    </source>
</evidence>
<evidence type="ECO:0000256" key="12">
    <source>
        <dbReference type="PIRSR" id="PIRSR601019-2"/>
    </source>
</evidence>
<dbReference type="PROSITE" id="PS51882">
    <property type="entry name" value="G_ALPHA"/>
    <property type="match status" value="1"/>
</dbReference>
<feature type="binding site" evidence="11">
    <location>
        <begin position="154"/>
        <end position="155"/>
    </location>
    <ligand>
        <name>GTP</name>
        <dbReference type="ChEBI" id="CHEBI:37565"/>
    </ligand>
</feature>
<dbReference type="OrthoDB" id="5817230at2759"/>
<dbReference type="GO" id="GO:0005834">
    <property type="term" value="C:heterotrimeric G-protein complex"/>
    <property type="evidence" value="ECO:0007669"/>
    <property type="project" value="TreeGrafter"/>
</dbReference>
<evidence type="ECO:0000256" key="1">
    <source>
        <dbReference type="ARBA" id="ARBA00011356"/>
    </source>
</evidence>
<comment type="caution">
    <text evidence="14">The sequence shown here is derived from an EMBL/GenBank/DDBJ whole genome shotgun (WGS) entry which is preliminary data.</text>
</comment>
<keyword evidence="4 11" id="KW-0547">Nucleotide-binding</keyword>
<dbReference type="PRINTS" id="PR00441">
    <property type="entry name" value="GPROTEINAI"/>
</dbReference>
<gene>
    <name evidence="13" type="ORF">BJG266_LOCUS17485</name>
    <name evidence="14" type="ORF">QVE165_LOCUS20307</name>
</gene>
<evidence type="ECO:0000256" key="10">
    <source>
        <dbReference type="ARBA" id="ARBA00056450"/>
    </source>
</evidence>
<dbReference type="PANTHER" id="PTHR10218">
    <property type="entry name" value="GTP-BINDING PROTEIN ALPHA SUBUNIT"/>
    <property type="match status" value="1"/>
</dbReference>
<evidence type="ECO:0000256" key="4">
    <source>
        <dbReference type="ARBA" id="ARBA00022741"/>
    </source>
</evidence>
<dbReference type="SMART" id="SM00275">
    <property type="entry name" value="G_alpha"/>
    <property type="match status" value="1"/>
</dbReference>
<evidence type="ECO:0000313" key="13">
    <source>
        <dbReference type="EMBL" id="CAF1030151.1"/>
    </source>
</evidence>
<dbReference type="GO" id="GO:0046872">
    <property type="term" value="F:metal ion binding"/>
    <property type="evidence" value="ECO:0007669"/>
    <property type="project" value="UniProtKB-KW"/>
</dbReference>
<feature type="binding site" evidence="11">
    <location>
        <position position="348"/>
    </location>
    <ligand>
        <name>GTP</name>
        <dbReference type="ChEBI" id="CHEBI:37565"/>
    </ligand>
</feature>
<evidence type="ECO:0000256" key="11">
    <source>
        <dbReference type="PIRSR" id="PIRSR601019-1"/>
    </source>
</evidence>
<dbReference type="Proteomes" id="UP000663877">
    <property type="component" value="Unassembled WGS sequence"/>
</dbReference>
<dbReference type="GO" id="GO:0005525">
    <property type="term" value="F:GTP binding"/>
    <property type="evidence" value="ECO:0007669"/>
    <property type="project" value="UniProtKB-KW"/>
</dbReference>
<evidence type="ECO:0000256" key="6">
    <source>
        <dbReference type="ARBA" id="ARBA00023134"/>
    </source>
</evidence>
<feature type="binding site" evidence="12">
    <location>
        <position position="50"/>
    </location>
    <ligand>
        <name>Mg(2+)</name>
        <dbReference type="ChEBI" id="CHEBI:18420"/>
    </ligand>
</feature>
<dbReference type="EMBL" id="CAJNOI010000085">
    <property type="protein sequence ID" value="CAF1030151.1"/>
    <property type="molecule type" value="Genomic_DNA"/>
</dbReference>
<dbReference type="Gene3D" id="1.10.400.10">
    <property type="entry name" value="GI Alpha 1, domain 2-like"/>
    <property type="match status" value="1"/>
</dbReference>
<dbReference type="FunFam" id="1.10.400.10:FF:000001">
    <property type="entry name" value="Guanine nucleotide-binding protein G(I) subunit alpha"/>
    <property type="match status" value="1"/>
</dbReference>
<accession>A0A814P1P4</accession>
<feature type="binding site" evidence="11">
    <location>
        <begin position="46"/>
        <end position="51"/>
    </location>
    <ligand>
        <name>GTP</name>
        <dbReference type="ChEBI" id="CHEBI:37565"/>
    </ligand>
</feature>